<dbReference type="EMBL" id="AYYX01000106">
    <property type="protein sequence ID" value="KRM83955.1"/>
    <property type="molecule type" value="Genomic_DNA"/>
</dbReference>
<gene>
    <name evidence="2" type="ORF">FD21_GL000168</name>
</gene>
<dbReference type="PATRIC" id="fig|1133569.4.peg.173"/>
<name>A0A0R2C8M6_9LACO</name>
<evidence type="ECO:0000256" key="1">
    <source>
        <dbReference type="SAM" id="Phobius"/>
    </source>
</evidence>
<sequence length="83" mass="10137">MINLHQLKISFDLTWLLIIFKLIYAVYQKQQILTLFSTAWLLISSGNWLVVCLLIMWYLSWITLTFYLFFRILNFLFRLIIKD</sequence>
<dbReference type="Proteomes" id="UP000051576">
    <property type="component" value="Unassembled WGS sequence"/>
</dbReference>
<keyword evidence="1" id="KW-1133">Transmembrane helix</keyword>
<accession>A0A0R2C8M6</accession>
<proteinExistence type="predicted"/>
<evidence type="ECO:0000313" key="2">
    <source>
        <dbReference type="EMBL" id="KRM83955.1"/>
    </source>
</evidence>
<dbReference type="AlphaFoldDB" id="A0A0R2C8M6"/>
<reference evidence="2 3" key="1">
    <citation type="journal article" date="2015" name="Genome Announc.">
        <title>Expanding the biotechnology potential of lactobacilli through comparative genomics of 213 strains and associated genera.</title>
        <authorList>
            <person name="Sun Z."/>
            <person name="Harris H.M."/>
            <person name="McCann A."/>
            <person name="Guo C."/>
            <person name="Argimon S."/>
            <person name="Zhang W."/>
            <person name="Yang X."/>
            <person name="Jeffery I.B."/>
            <person name="Cooney J.C."/>
            <person name="Kagawa T.F."/>
            <person name="Liu W."/>
            <person name="Song Y."/>
            <person name="Salvetti E."/>
            <person name="Wrobel A."/>
            <person name="Rasinkangas P."/>
            <person name="Parkhill J."/>
            <person name="Rea M.C."/>
            <person name="O'Sullivan O."/>
            <person name="Ritari J."/>
            <person name="Douillard F.P."/>
            <person name="Paul Ross R."/>
            <person name="Yang R."/>
            <person name="Briner A.E."/>
            <person name="Felis G.E."/>
            <person name="de Vos W.M."/>
            <person name="Barrangou R."/>
            <person name="Klaenhammer T.R."/>
            <person name="Caufield P.W."/>
            <person name="Cui Y."/>
            <person name="Zhang H."/>
            <person name="O'Toole P.W."/>
        </authorList>
    </citation>
    <scope>NUCLEOTIDE SEQUENCE [LARGE SCALE GENOMIC DNA]</scope>
    <source>
        <strain evidence="2 3">DSM 20605</strain>
    </source>
</reference>
<comment type="caution">
    <text evidence="2">The sequence shown here is derived from an EMBL/GenBank/DDBJ whole genome shotgun (WGS) entry which is preliminary data.</text>
</comment>
<protein>
    <submittedName>
        <fullName evidence="2">Uncharacterized protein</fullName>
    </submittedName>
</protein>
<keyword evidence="1" id="KW-0472">Membrane</keyword>
<keyword evidence="1" id="KW-0812">Transmembrane</keyword>
<organism evidence="2 3">
    <name type="scientific">Liquorilactobacillus vini DSM 20605</name>
    <dbReference type="NCBI Taxonomy" id="1133569"/>
    <lineage>
        <taxon>Bacteria</taxon>
        <taxon>Bacillati</taxon>
        <taxon>Bacillota</taxon>
        <taxon>Bacilli</taxon>
        <taxon>Lactobacillales</taxon>
        <taxon>Lactobacillaceae</taxon>
        <taxon>Liquorilactobacillus</taxon>
    </lineage>
</organism>
<evidence type="ECO:0000313" key="3">
    <source>
        <dbReference type="Proteomes" id="UP000051576"/>
    </source>
</evidence>
<feature type="transmembrane region" description="Helical" evidence="1">
    <location>
        <begin position="6"/>
        <end position="27"/>
    </location>
</feature>
<keyword evidence="3" id="KW-1185">Reference proteome</keyword>